<dbReference type="PANTHER" id="PTHR45811">
    <property type="entry name" value="COPPER TRANSPORT PROTEIN FAMILY-RELATED"/>
    <property type="match status" value="1"/>
</dbReference>
<protein>
    <recommendedName>
        <fullName evidence="7">HMA domain-containing protein</fullName>
    </recommendedName>
</protein>
<evidence type="ECO:0000256" key="3">
    <source>
        <dbReference type="ARBA" id="ARBA00023288"/>
    </source>
</evidence>
<keyword evidence="2" id="KW-0479">Metal-binding</keyword>
<accession>B9F8M5</accession>
<name>B9F8M5_ORYSJ</name>
<evidence type="ECO:0000256" key="2">
    <source>
        <dbReference type="ARBA" id="ARBA00022723"/>
    </source>
</evidence>
<sequence>MSSKKIVIKVDFVRAKCKAVAMTVVAKIPGVKSLAADDEKGTMTVVGEVDVVQVVGELRKAKFAAEVVSVEPEKKPEAPKKPDDPPKKPDPPPPCPPPPPPCCPGCNSCRPALPRAAKFDSASWLDLLQFRDWQLHYAGQFDEVGSEMPDL</sequence>
<evidence type="ECO:0000256" key="6">
    <source>
        <dbReference type="SAM" id="MobiDB-lite"/>
    </source>
</evidence>
<reference evidence="8" key="1">
    <citation type="journal article" date="2005" name="PLoS Biol.">
        <title>The genomes of Oryza sativa: a history of duplications.</title>
        <authorList>
            <person name="Yu J."/>
            <person name="Wang J."/>
            <person name="Lin W."/>
            <person name="Li S."/>
            <person name="Li H."/>
            <person name="Zhou J."/>
            <person name="Ni P."/>
            <person name="Dong W."/>
            <person name="Hu S."/>
            <person name="Zeng C."/>
            <person name="Zhang J."/>
            <person name="Zhang Y."/>
            <person name="Li R."/>
            <person name="Xu Z."/>
            <person name="Li S."/>
            <person name="Li X."/>
            <person name="Zheng H."/>
            <person name="Cong L."/>
            <person name="Lin L."/>
            <person name="Yin J."/>
            <person name="Geng J."/>
            <person name="Li G."/>
            <person name="Shi J."/>
            <person name="Liu J."/>
            <person name="Lv H."/>
            <person name="Li J."/>
            <person name="Wang J."/>
            <person name="Deng Y."/>
            <person name="Ran L."/>
            <person name="Shi X."/>
            <person name="Wang X."/>
            <person name="Wu Q."/>
            <person name="Li C."/>
            <person name="Ren X."/>
            <person name="Wang J."/>
            <person name="Wang X."/>
            <person name="Li D."/>
            <person name="Liu D."/>
            <person name="Zhang X."/>
            <person name="Ji Z."/>
            <person name="Zhao W."/>
            <person name="Sun Y."/>
            <person name="Zhang Z."/>
            <person name="Bao J."/>
            <person name="Han Y."/>
            <person name="Dong L."/>
            <person name="Ji J."/>
            <person name="Chen P."/>
            <person name="Wu S."/>
            <person name="Liu J."/>
            <person name="Xiao Y."/>
            <person name="Bu D."/>
            <person name="Tan J."/>
            <person name="Yang L."/>
            <person name="Ye C."/>
            <person name="Zhang J."/>
            <person name="Xu J."/>
            <person name="Zhou Y."/>
            <person name="Yu Y."/>
            <person name="Zhang B."/>
            <person name="Zhuang S."/>
            <person name="Wei H."/>
            <person name="Liu B."/>
            <person name="Lei M."/>
            <person name="Yu H."/>
            <person name="Li Y."/>
            <person name="Xu H."/>
            <person name="Wei S."/>
            <person name="He X."/>
            <person name="Fang L."/>
            <person name="Zhang Z."/>
            <person name="Zhang Y."/>
            <person name="Huang X."/>
            <person name="Su Z."/>
            <person name="Tong W."/>
            <person name="Li J."/>
            <person name="Tong Z."/>
            <person name="Li S."/>
            <person name="Ye J."/>
            <person name="Wang L."/>
            <person name="Fang L."/>
            <person name="Lei T."/>
            <person name="Chen C."/>
            <person name="Chen H."/>
            <person name="Xu Z."/>
            <person name="Li H."/>
            <person name="Huang H."/>
            <person name="Zhang F."/>
            <person name="Xu H."/>
            <person name="Li N."/>
            <person name="Zhao C."/>
            <person name="Li S."/>
            <person name="Dong L."/>
            <person name="Huang Y."/>
            <person name="Li L."/>
            <person name="Xi Y."/>
            <person name="Qi Q."/>
            <person name="Li W."/>
            <person name="Zhang B."/>
            <person name="Hu W."/>
            <person name="Zhang Y."/>
            <person name="Tian X."/>
            <person name="Jiao Y."/>
            <person name="Liang X."/>
            <person name="Jin J."/>
            <person name="Gao L."/>
            <person name="Zheng W."/>
            <person name="Hao B."/>
            <person name="Liu S."/>
            <person name="Wang W."/>
            <person name="Yuan L."/>
            <person name="Cao M."/>
            <person name="McDermott J."/>
            <person name="Samudrala R."/>
            <person name="Wang J."/>
            <person name="Wong G.K."/>
            <person name="Yang H."/>
        </authorList>
    </citation>
    <scope>NUCLEOTIDE SEQUENCE [LARGE SCALE GENOMIC DNA]</scope>
</reference>
<dbReference type="InterPro" id="IPR036163">
    <property type="entry name" value="HMA_dom_sf"/>
</dbReference>
<dbReference type="InterPro" id="IPR051863">
    <property type="entry name" value="HIPP"/>
</dbReference>
<evidence type="ECO:0000313" key="8">
    <source>
        <dbReference type="EMBL" id="EEE59123.1"/>
    </source>
</evidence>
<proteinExistence type="inferred from homology"/>
<feature type="region of interest" description="Disordered" evidence="6">
    <location>
        <begin position="69"/>
        <end position="101"/>
    </location>
</feature>
<keyword evidence="4" id="KW-0636">Prenylation</keyword>
<comment type="similarity">
    <text evidence="5">Belongs to the HIPP family.</text>
</comment>
<evidence type="ECO:0000256" key="4">
    <source>
        <dbReference type="ARBA" id="ARBA00023289"/>
    </source>
</evidence>
<dbReference type="GO" id="GO:0046872">
    <property type="term" value="F:metal ion binding"/>
    <property type="evidence" value="ECO:0007669"/>
    <property type="project" value="UniProtKB-KW"/>
</dbReference>
<reference evidence="8" key="2">
    <citation type="submission" date="2008-12" db="EMBL/GenBank/DDBJ databases">
        <title>Improved gene annotation of the rice (Oryza sativa) genomes.</title>
        <authorList>
            <person name="Wang J."/>
            <person name="Li R."/>
            <person name="Fan W."/>
            <person name="Huang Q."/>
            <person name="Zhang J."/>
            <person name="Zhou Y."/>
            <person name="Hu Y."/>
            <person name="Zi S."/>
            <person name="Li J."/>
            <person name="Ni P."/>
            <person name="Zheng H."/>
            <person name="Zhang Y."/>
            <person name="Zhao M."/>
            <person name="Hao Q."/>
            <person name="McDermott J."/>
            <person name="Samudrala R."/>
            <person name="Kristiansen K."/>
            <person name="Wong G.K.-S."/>
        </authorList>
    </citation>
    <scope>NUCLEOTIDE SEQUENCE</scope>
</reference>
<feature type="domain" description="HMA" evidence="7">
    <location>
        <begin position="3"/>
        <end position="66"/>
    </location>
</feature>
<dbReference type="Pfam" id="PF00403">
    <property type="entry name" value="HMA"/>
    <property type="match status" value="1"/>
</dbReference>
<dbReference type="Gene3D" id="3.30.70.100">
    <property type="match status" value="1"/>
</dbReference>
<organism evidence="8">
    <name type="scientific">Oryza sativa subsp. japonica</name>
    <name type="common">Rice</name>
    <dbReference type="NCBI Taxonomy" id="39947"/>
    <lineage>
        <taxon>Eukaryota</taxon>
        <taxon>Viridiplantae</taxon>
        <taxon>Streptophyta</taxon>
        <taxon>Embryophyta</taxon>
        <taxon>Tracheophyta</taxon>
        <taxon>Spermatophyta</taxon>
        <taxon>Magnoliopsida</taxon>
        <taxon>Liliopsida</taxon>
        <taxon>Poales</taxon>
        <taxon>Poaceae</taxon>
        <taxon>BOP clade</taxon>
        <taxon>Oryzoideae</taxon>
        <taxon>Oryzeae</taxon>
        <taxon>Oryzinae</taxon>
        <taxon>Oryza</taxon>
        <taxon>Oryza sativa</taxon>
    </lineage>
</organism>
<dbReference type="SUPFAM" id="SSF55008">
    <property type="entry name" value="HMA, heavy metal-associated domain"/>
    <property type="match status" value="1"/>
</dbReference>
<dbReference type="PANTHER" id="PTHR45811:SF17">
    <property type="entry name" value="HEAVY METAL-ASSOCIATED DOMAIN CONTAINING PROTEIN"/>
    <property type="match status" value="1"/>
</dbReference>
<dbReference type="Proteomes" id="UP000007752">
    <property type="component" value="Chromosome 3"/>
</dbReference>
<gene>
    <name evidence="8" type="ORF">OsJ_11009</name>
</gene>
<dbReference type="PROSITE" id="PS50846">
    <property type="entry name" value="HMA_2"/>
    <property type="match status" value="1"/>
</dbReference>
<feature type="compositionally biased region" description="Pro residues" evidence="6">
    <location>
        <begin position="91"/>
        <end position="101"/>
    </location>
</feature>
<keyword evidence="3" id="KW-0449">Lipoprotein</keyword>
<keyword evidence="1" id="KW-0488">Methylation</keyword>
<evidence type="ECO:0000256" key="1">
    <source>
        <dbReference type="ARBA" id="ARBA00022481"/>
    </source>
</evidence>
<dbReference type="InterPro" id="IPR006121">
    <property type="entry name" value="HMA_dom"/>
</dbReference>
<feature type="compositionally biased region" description="Basic and acidic residues" evidence="6">
    <location>
        <begin position="71"/>
        <end position="90"/>
    </location>
</feature>
<dbReference type="EMBL" id="CM000140">
    <property type="protein sequence ID" value="EEE59123.1"/>
    <property type="molecule type" value="Genomic_DNA"/>
</dbReference>
<evidence type="ECO:0000256" key="5">
    <source>
        <dbReference type="ARBA" id="ARBA00024045"/>
    </source>
</evidence>
<evidence type="ECO:0000259" key="7">
    <source>
        <dbReference type="PROSITE" id="PS50846"/>
    </source>
</evidence>
<dbReference type="AlphaFoldDB" id="B9F8M5"/>